<evidence type="ECO:0000313" key="1">
    <source>
        <dbReference type="EMBL" id="OGY64607.1"/>
    </source>
</evidence>
<organism evidence="1 2">
    <name type="scientific">Candidatus Harrisonbacteria bacterium RIFCSPHIGHO2_02_FULL_42_16</name>
    <dbReference type="NCBI Taxonomy" id="1798404"/>
    <lineage>
        <taxon>Bacteria</taxon>
        <taxon>Candidatus Harrisoniibacteriota</taxon>
    </lineage>
</organism>
<proteinExistence type="predicted"/>
<reference evidence="1 2" key="1">
    <citation type="journal article" date="2016" name="Nat. Commun.">
        <title>Thousands of microbial genomes shed light on interconnected biogeochemical processes in an aquifer system.</title>
        <authorList>
            <person name="Anantharaman K."/>
            <person name="Brown C.T."/>
            <person name="Hug L.A."/>
            <person name="Sharon I."/>
            <person name="Castelle C.J."/>
            <person name="Probst A.J."/>
            <person name="Thomas B.C."/>
            <person name="Singh A."/>
            <person name="Wilkins M.J."/>
            <person name="Karaoz U."/>
            <person name="Brodie E.L."/>
            <person name="Williams K.H."/>
            <person name="Hubbard S.S."/>
            <person name="Banfield J.F."/>
        </authorList>
    </citation>
    <scope>NUCLEOTIDE SEQUENCE [LARGE SCALE GENOMIC DNA]</scope>
</reference>
<protein>
    <submittedName>
        <fullName evidence="1">Uncharacterized protein</fullName>
    </submittedName>
</protein>
<dbReference type="STRING" id="1798404.A3B92_00535"/>
<sequence length="66" mass="7614">MAYDNNRGGDGGFQRKMFQGNWKCSKCGAAITELPFDPDPSRLDQLQCRDCHRQRRASFQGGRDRY</sequence>
<gene>
    <name evidence="1" type="ORF">A3B92_00535</name>
</gene>
<dbReference type="AlphaFoldDB" id="A0A1G1ZLA1"/>
<accession>A0A1G1ZLA1</accession>
<name>A0A1G1ZLA1_9BACT</name>
<evidence type="ECO:0000313" key="2">
    <source>
        <dbReference type="Proteomes" id="UP000177960"/>
    </source>
</evidence>
<comment type="caution">
    <text evidence="1">The sequence shown here is derived from an EMBL/GenBank/DDBJ whole genome shotgun (WGS) entry which is preliminary data.</text>
</comment>
<dbReference type="EMBL" id="MHJG01000002">
    <property type="protein sequence ID" value="OGY64607.1"/>
    <property type="molecule type" value="Genomic_DNA"/>
</dbReference>
<dbReference type="Proteomes" id="UP000177960">
    <property type="component" value="Unassembled WGS sequence"/>
</dbReference>